<dbReference type="PANTHER" id="PTHR11800">
    <property type="entry name" value="DNA-DIRECTED RNA POLYMERASE"/>
    <property type="match status" value="1"/>
</dbReference>
<evidence type="ECO:0000313" key="5">
    <source>
        <dbReference type="Proteomes" id="UP000218231"/>
    </source>
</evidence>
<evidence type="ECO:0000313" key="4">
    <source>
        <dbReference type="EMBL" id="PAV55513.1"/>
    </source>
</evidence>
<dbReference type="InterPro" id="IPR036603">
    <property type="entry name" value="RBP11-like"/>
</dbReference>
<dbReference type="SUPFAM" id="SSF55257">
    <property type="entry name" value="RBP11-like subunits of RNA polymerase"/>
    <property type="match status" value="1"/>
</dbReference>
<dbReference type="GO" id="GO:0005666">
    <property type="term" value="C:RNA polymerase III complex"/>
    <property type="evidence" value="ECO:0007669"/>
    <property type="project" value="TreeGrafter"/>
</dbReference>
<keyword evidence="1" id="KW-0240">DNA-directed RNA polymerase</keyword>
<dbReference type="EMBL" id="LIAE01010767">
    <property type="protein sequence ID" value="PAV55514.1"/>
    <property type="molecule type" value="Genomic_DNA"/>
</dbReference>
<comment type="caution">
    <text evidence="4">The sequence shown here is derived from an EMBL/GenBank/DDBJ whole genome shotgun (WGS) entry which is preliminary data.</text>
</comment>
<dbReference type="AlphaFoldDB" id="A0A2A2J1M7"/>
<evidence type="ECO:0000259" key="3">
    <source>
        <dbReference type="SMART" id="SM00662"/>
    </source>
</evidence>
<sequence length="208" mass="23223">MTLEFDLLHVRAPIANALRRVLIAEVPTMAFEKIYLYQNTSVIQAELYGDEKPCMVNDDILVAKLRPGQQIEASCHAVKGIGRDHAKFSPVATASYRLLPVITLLKEVAGEKAHRLKNTFSKGVIEIKHKNGEDYAVVKDARRDTCSRNVLRHEDLAPLVELGKVKDHFIFSVESTGALKSSELVIEACKVMQEKCKSLAAKIKELQQ</sequence>
<dbReference type="InterPro" id="IPR033901">
    <property type="entry name" value="RNAPI/III_AC40"/>
</dbReference>
<feature type="domain" description="DNA-directed RNA polymerase RpoA/D/Rpb3-type" evidence="3">
    <location>
        <begin position="2"/>
        <end position="202"/>
    </location>
</feature>
<dbReference type="InterPro" id="IPR036643">
    <property type="entry name" value="RNApol_insert_sf"/>
</dbReference>
<dbReference type="Proteomes" id="UP000218231">
    <property type="component" value="Unassembled WGS sequence"/>
</dbReference>
<dbReference type="Pfam" id="PF01193">
    <property type="entry name" value="RNA_pol_L"/>
    <property type="match status" value="1"/>
</dbReference>
<dbReference type="GO" id="GO:0005736">
    <property type="term" value="C:RNA polymerase I complex"/>
    <property type="evidence" value="ECO:0007669"/>
    <property type="project" value="TreeGrafter"/>
</dbReference>
<dbReference type="GO" id="GO:0046983">
    <property type="term" value="F:protein dimerization activity"/>
    <property type="evidence" value="ECO:0007669"/>
    <property type="project" value="InterPro"/>
</dbReference>
<keyword evidence="2" id="KW-0804">Transcription</keyword>
<evidence type="ECO:0000256" key="2">
    <source>
        <dbReference type="ARBA" id="ARBA00023163"/>
    </source>
</evidence>
<dbReference type="EMBL" id="LIAE01010767">
    <property type="protein sequence ID" value="PAV55515.1"/>
    <property type="molecule type" value="Genomic_DNA"/>
</dbReference>
<dbReference type="SMART" id="SM00662">
    <property type="entry name" value="RPOLD"/>
    <property type="match status" value="1"/>
</dbReference>
<dbReference type="SUPFAM" id="SSF56553">
    <property type="entry name" value="Insert subdomain of RNA polymerase alpha subunit"/>
    <property type="match status" value="1"/>
</dbReference>
<reference evidence="4 5" key="1">
    <citation type="journal article" date="2017" name="Curr. Biol.">
        <title>Genome architecture and evolution of a unichromosomal asexual nematode.</title>
        <authorList>
            <person name="Fradin H."/>
            <person name="Zegar C."/>
            <person name="Gutwein M."/>
            <person name="Lucas J."/>
            <person name="Kovtun M."/>
            <person name="Corcoran D."/>
            <person name="Baugh L.R."/>
            <person name="Kiontke K."/>
            <person name="Gunsalus K."/>
            <person name="Fitch D.H."/>
            <person name="Piano F."/>
        </authorList>
    </citation>
    <scope>NUCLEOTIDE SEQUENCE [LARGE SCALE GENOMIC DNA]</scope>
    <source>
        <strain evidence="4">PF1309</strain>
    </source>
</reference>
<protein>
    <recommendedName>
        <fullName evidence="3">DNA-directed RNA polymerase RpoA/D/Rpb3-type domain-containing protein</fullName>
    </recommendedName>
</protein>
<dbReference type="OrthoDB" id="3784at2759"/>
<name>A0A2A2J1M7_9BILA</name>
<evidence type="ECO:0000256" key="1">
    <source>
        <dbReference type="ARBA" id="ARBA00022478"/>
    </source>
</evidence>
<dbReference type="CDD" id="cd07032">
    <property type="entry name" value="RNAP_I_II_AC40"/>
    <property type="match status" value="1"/>
</dbReference>
<dbReference type="STRING" id="2018661.A0A2A2J1M7"/>
<gene>
    <name evidence="4" type="ORF">WR25_00460</name>
</gene>
<keyword evidence="5" id="KW-1185">Reference proteome</keyword>
<dbReference type="GO" id="GO:0003899">
    <property type="term" value="F:DNA-directed RNA polymerase activity"/>
    <property type="evidence" value="ECO:0007669"/>
    <property type="project" value="InterPro"/>
</dbReference>
<dbReference type="InterPro" id="IPR011263">
    <property type="entry name" value="DNA-dir_RNA_pol_RpoA/D/Rpb3"/>
</dbReference>
<dbReference type="EMBL" id="LIAE01010767">
    <property type="protein sequence ID" value="PAV55513.1"/>
    <property type="molecule type" value="Genomic_DNA"/>
</dbReference>
<dbReference type="PANTHER" id="PTHR11800:SF13">
    <property type="entry name" value="DNA-DIRECTED RNA POLYMERASES I AND III SUBUNIT RPAC1"/>
    <property type="match status" value="1"/>
</dbReference>
<dbReference type="InterPro" id="IPR050518">
    <property type="entry name" value="Rpo3/RPB3_RNA_Pol_subunit"/>
</dbReference>
<dbReference type="GO" id="GO:0006351">
    <property type="term" value="P:DNA-templated transcription"/>
    <property type="evidence" value="ECO:0007669"/>
    <property type="project" value="InterPro"/>
</dbReference>
<organism evidence="4 5">
    <name type="scientific">Diploscapter pachys</name>
    <dbReference type="NCBI Taxonomy" id="2018661"/>
    <lineage>
        <taxon>Eukaryota</taxon>
        <taxon>Metazoa</taxon>
        <taxon>Ecdysozoa</taxon>
        <taxon>Nematoda</taxon>
        <taxon>Chromadorea</taxon>
        <taxon>Rhabditida</taxon>
        <taxon>Rhabditina</taxon>
        <taxon>Rhabditomorpha</taxon>
        <taxon>Rhabditoidea</taxon>
        <taxon>Rhabditidae</taxon>
        <taxon>Diploscapter</taxon>
    </lineage>
</organism>
<dbReference type="Pfam" id="PF01000">
    <property type="entry name" value="RNA_pol_A_bac"/>
    <property type="match status" value="1"/>
</dbReference>
<dbReference type="InterPro" id="IPR011262">
    <property type="entry name" value="DNA-dir_RNA_pol_insert"/>
</dbReference>
<accession>A0A2A2J1M7</accession>
<proteinExistence type="predicted"/>
<dbReference type="Gene3D" id="3.30.1360.10">
    <property type="entry name" value="RNA polymerase, RBP11-like subunit"/>
    <property type="match status" value="2"/>
</dbReference>